<name>A0ABP8D5U3_9ACTN</name>
<dbReference type="CDD" id="cd07249">
    <property type="entry name" value="MMCE"/>
    <property type="match status" value="1"/>
</dbReference>
<dbReference type="RefSeq" id="WP_345125159.1">
    <property type="nucleotide sequence ID" value="NZ_BAABAT010000005.1"/>
</dbReference>
<dbReference type="PANTHER" id="PTHR43048">
    <property type="entry name" value="METHYLMALONYL-COA EPIMERASE"/>
    <property type="match status" value="1"/>
</dbReference>
<evidence type="ECO:0000256" key="1">
    <source>
        <dbReference type="ARBA" id="ARBA00009308"/>
    </source>
</evidence>
<dbReference type="Pfam" id="PF13669">
    <property type="entry name" value="Glyoxalase_4"/>
    <property type="match status" value="1"/>
</dbReference>
<evidence type="ECO:0000313" key="4">
    <source>
        <dbReference type="EMBL" id="GAA4248185.1"/>
    </source>
</evidence>
<dbReference type="Proteomes" id="UP001500620">
    <property type="component" value="Unassembled WGS sequence"/>
</dbReference>
<organism evidence="4 5">
    <name type="scientific">Dactylosporangium darangshiense</name>
    <dbReference type="NCBI Taxonomy" id="579108"/>
    <lineage>
        <taxon>Bacteria</taxon>
        <taxon>Bacillati</taxon>
        <taxon>Actinomycetota</taxon>
        <taxon>Actinomycetes</taxon>
        <taxon>Micromonosporales</taxon>
        <taxon>Micromonosporaceae</taxon>
        <taxon>Dactylosporangium</taxon>
    </lineage>
</organism>
<comment type="similarity">
    <text evidence="1">Belongs to the methylmalonyl-CoA epimerase family.</text>
</comment>
<sequence>MSPPIGIERIDHVGIAVADLDEAIAFYGRVFGMRCVHEEVNEEQGVREAMLSVGPTPAGGCLQLLAPLSPASTIAKFLERNGPGMQQLAYTVTDIDAASAALRERGVRLLYEEPKRGTAGSKVNFVHPKDAGGVLVELVEPNRAASSMGH</sequence>
<dbReference type="SUPFAM" id="SSF54593">
    <property type="entry name" value="Glyoxalase/Bleomycin resistance protein/Dihydroxybiphenyl dioxygenase"/>
    <property type="match status" value="1"/>
</dbReference>
<evidence type="ECO:0000256" key="2">
    <source>
        <dbReference type="ARBA" id="ARBA00022723"/>
    </source>
</evidence>
<dbReference type="NCBIfam" id="TIGR03081">
    <property type="entry name" value="metmalonyl_epim"/>
    <property type="match status" value="1"/>
</dbReference>
<dbReference type="PANTHER" id="PTHR43048:SF3">
    <property type="entry name" value="METHYLMALONYL-COA EPIMERASE, MITOCHONDRIAL"/>
    <property type="match status" value="1"/>
</dbReference>
<dbReference type="PROSITE" id="PS51819">
    <property type="entry name" value="VOC"/>
    <property type="match status" value="1"/>
</dbReference>
<dbReference type="InterPro" id="IPR017515">
    <property type="entry name" value="MeMalonyl-CoA_epimerase"/>
</dbReference>
<dbReference type="InterPro" id="IPR037523">
    <property type="entry name" value="VOC_core"/>
</dbReference>
<evidence type="ECO:0000259" key="3">
    <source>
        <dbReference type="PROSITE" id="PS51819"/>
    </source>
</evidence>
<keyword evidence="2" id="KW-0479">Metal-binding</keyword>
<dbReference type="EMBL" id="BAABAT010000005">
    <property type="protein sequence ID" value="GAA4248185.1"/>
    <property type="molecule type" value="Genomic_DNA"/>
</dbReference>
<dbReference type="InterPro" id="IPR029068">
    <property type="entry name" value="Glyas_Bleomycin-R_OHBP_Dase"/>
</dbReference>
<evidence type="ECO:0000313" key="5">
    <source>
        <dbReference type="Proteomes" id="UP001500620"/>
    </source>
</evidence>
<comment type="caution">
    <text evidence="4">The sequence shown here is derived from an EMBL/GenBank/DDBJ whole genome shotgun (WGS) entry which is preliminary data.</text>
</comment>
<gene>
    <name evidence="4" type="primary">mce</name>
    <name evidence="4" type="ORF">GCM10022255_027140</name>
</gene>
<dbReference type="Gene3D" id="3.10.180.10">
    <property type="entry name" value="2,3-Dihydroxybiphenyl 1,2-Dioxygenase, domain 1"/>
    <property type="match status" value="1"/>
</dbReference>
<protein>
    <submittedName>
        <fullName evidence="4">Methylmalonyl-CoA epimerase</fullName>
    </submittedName>
</protein>
<feature type="domain" description="VOC" evidence="3">
    <location>
        <begin position="9"/>
        <end position="141"/>
    </location>
</feature>
<accession>A0ABP8D5U3</accession>
<dbReference type="InterPro" id="IPR051785">
    <property type="entry name" value="MMCE/EMCE_epimerase"/>
</dbReference>
<reference evidence="5" key="1">
    <citation type="journal article" date="2019" name="Int. J. Syst. Evol. Microbiol.">
        <title>The Global Catalogue of Microorganisms (GCM) 10K type strain sequencing project: providing services to taxonomists for standard genome sequencing and annotation.</title>
        <authorList>
            <consortium name="The Broad Institute Genomics Platform"/>
            <consortium name="The Broad Institute Genome Sequencing Center for Infectious Disease"/>
            <person name="Wu L."/>
            <person name="Ma J."/>
        </authorList>
    </citation>
    <scope>NUCLEOTIDE SEQUENCE [LARGE SCALE GENOMIC DNA]</scope>
    <source>
        <strain evidence="5">JCM 17441</strain>
    </source>
</reference>
<keyword evidence="5" id="KW-1185">Reference proteome</keyword>
<proteinExistence type="inferred from homology"/>